<dbReference type="InParanoid" id="D8TVD8"/>
<proteinExistence type="predicted"/>
<sequence length="224" mass="24855">MAGRPMADRIPTQGLTPSPTPFHGVFSKELTMAAERSTGTVLNPTLPSKEPAEVCVEDYAALQHRRSQLELVADQVAENLKNAQSREQRDYAKRHGNPMLRPVNKEEADPLVTLIAQTDRATGGPVSLEPQPAAAQKRKSPIKVDNASSLEHAPDLAENTKVYRWTRHSHKLGTDREGPFFFKYWNALSTLALVETADGQPFTVPVKQLFVPSEIRSIKEIKQP</sequence>
<feature type="region of interest" description="Disordered" evidence="1">
    <location>
        <begin position="1"/>
        <end position="23"/>
    </location>
</feature>
<evidence type="ECO:0000313" key="3">
    <source>
        <dbReference type="Proteomes" id="UP000001058"/>
    </source>
</evidence>
<evidence type="ECO:0000313" key="2">
    <source>
        <dbReference type="EMBL" id="EFJ48560.1"/>
    </source>
</evidence>
<accession>D8TVD8</accession>
<evidence type="ECO:0000256" key="1">
    <source>
        <dbReference type="SAM" id="MobiDB-lite"/>
    </source>
</evidence>
<feature type="compositionally biased region" description="Basic and acidic residues" evidence="1">
    <location>
        <begin position="84"/>
        <end position="93"/>
    </location>
</feature>
<gene>
    <name evidence="2" type="ORF">VOLCADRAFT_90906</name>
</gene>
<protein>
    <submittedName>
        <fullName evidence="2">Uncharacterized protein</fullName>
    </submittedName>
</protein>
<dbReference type="KEGG" id="vcn:VOLCADRAFT_90906"/>
<organism evidence="3">
    <name type="scientific">Volvox carteri f. nagariensis</name>
    <dbReference type="NCBI Taxonomy" id="3068"/>
    <lineage>
        <taxon>Eukaryota</taxon>
        <taxon>Viridiplantae</taxon>
        <taxon>Chlorophyta</taxon>
        <taxon>core chlorophytes</taxon>
        <taxon>Chlorophyceae</taxon>
        <taxon>CS clade</taxon>
        <taxon>Chlamydomonadales</taxon>
        <taxon>Volvocaceae</taxon>
        <taxon>Volvox</taxon>
    </lineage>
</organism>
<name>D8TVD8_VOLCA</name>
<dbReference type="EMBL" id="GL378339">
    <property type="protein sequence ID" value="EFJ48560.1"/>
    <property type="molecule type" value="Genomic_DNA"/>
</dbReference>
<dbReference type="GeneID" id="9617527"/>
<dbReference type="Proteomes" id="UP000001058">
    <property type="component" value="Unassembled WGS sequence"/>
</dbReference>
<feature type="region of interest" description="Disordered" evidence="1">
    <location>
        <begin position="82"/>
        <end position="102"/>
    </location>
</feature>
<keyword evidence="3" id="KW-1185">Reference proteome</keyword>
<dbReference type="RefSeq" id="XP_002950359.1">
    <property type="nucleotide sequence ID" value="XM_002950313.1"/>
</dbReference>
<reference evidence="2 3" key="1">
    <citation type="journal article" date="2010" name="Science">
        <title>Genomic analysis of organismal complexity in the multicellular green alga Volvox carteri.</title>
        <authorList>
            <person name="Prochnik S.E."/>
            <person name="Umen J."/>
            <person name="Nedelcu A.M."/>
            <person name="Hallmann A."/>
            <person name="Miller S.M."/>
            <person name="Nishii I."/>
            <person name="Ferris P."/>
            <person name="Kuo A."/>
            <person name="Mitros T."/>
            <person name="Fritz-Laylin L.K."/>
            <person name="Hellsten U."/>
            <person name="Chapman J."/>
            <person name="Simakov O."/>
            <person name="Rensing S.A."/>
            <person name="Terry A."/>
            <person name="Pangilinan J."/>
            <person name="Kapitonov V."/>
            <person name="Jurka J."/>
            <person name="Salamov A."/>
            <person name="Shapiro H."/>
            <person name="Schmutz J."/>
            <person name="Grimwood J."/>
            <person name="Lindquist E."/>
            <person name="Lucas S."/>
            <person name="Grigoriev I.V."/>
            <person name="Schmitt R."/>
            <person name="Kirk D."/>
            <person name="Rokhsar D.S."/>
        </authorList>
    </citation>
    <scope>NUCLEOTIDE SEQUENCE [LARGE SCALE GENOMIC DNA]</scope>
    <source>
        <strain evidence="3">f. Nagariensis / Eve</strain>
    </source>
</reference>
<feature type="region of interest" description="Disordered" evidence="1">
    <location>
        <begin position="120"/>
        <end position="141"/>
    </location>
</feature>
<dbReference type="AlphaFoldDB" id="D8TVD8"/>